<dbReference type="SUPFAM" id="SSF53098">
    <property type="entry name" value="Ribonuclease H-like"/>
    <property type="match status" value="1"/>
</dbReference>
<sequence length="565" mass="64901">MEELPAQFPDLPSHFDNGLWPSTVMQAHQIASDAYRYTFEALNASDNDAHRLRLHADKLLGRILPIVQAMELEVLNSEWIEEASVLIAGLGLGLETAAAAVEKVHTSDLKKPVLLNIRRSGKRGRPRKMISKEWLTAAVAPGRRITLSKLAELAGVHRHTLRAYLKQYGVYERFTSLSDRDLDLLVRTFKSKKPTSGLSYIVGFLRSHGLKIQRRRVRASIKRIDPLGTAIRRHQATDRQKYSVPHSNYLWHLDGHHKLIRWGVVIHGIVDGYCRTITALRASTNNEALTVLNLFREAVRKFNVVPSRMRGDRGGENVKVSVWMIKYRGARRASFMWGSSTRNTRIERLWVEVGTQFTRRWRAFFTRLERKCNLDHTSPQHLWLLHRLFLDAINSDCNDFVAEWNVHPLKGGDNKGRSPLDIRFVSETEHGVEEDQPGVHPNILEEFYGTIDDLDDAEWEDVEDMIAADQQPDIRHDPVEVPAHHSPFDRETELLFFQALELAKETIPLSFDSDPENYQPQEAIRLGRAGKRVLIQLPIAVWWERELVWVQALELMSRFCIELGA</sequence>
<keyword evidence="3" id="KW-1185">Reference proteome</keyword>
<dbReference type="InterPro" id="IPR058913">
    <property type="entry name" value="Integrase_dom_put"/>
</dbReference>
<feature type="domain" description="Integrase core" evidence="1">
    <location>
        <begin position="242"/>
        <end position="422"/>
    </location>
</feature>
<dbReference type="Proteomes" id="UP000613580">
    <property type="component" value="Unassembled WGS sequence"/>
</dbReference>
<name>A0A8H6RX63_MYCCL</name>
<dbReference type="Pfam" id="PF24764">
    <property type="entry name" value="rva_4"/>
    <property type="match status" value="1"/>
</dbReference>
<accession>A0A8H6RX63</accession>
<evidence type="ECO:0000313" key="2">
    <source>
        <dbReference type="EMBL" id="KAF7288225.1"/>
    </source>
</evidence>
<organism evidence="2 3">
    <name type="scientific">Mycena chlorophos</name>
    <name type="common">Agaric fungus</name>
    <name type="synonym">Agaricus chlorophos</name>
    <dbReference type="NCBI Taxonomy" id="658473"/>
    <lineage>
        <taxon>Eukaryota</taxon>
        <taxon>Fungi</taxon>
        <taxon>Dikarya</taxon>
        <taxon>Basidiomycota</taxon>
        <taxon>Agaricomycotina</taxon>
        <taxon>Agaricomycetes</taxon>
        <taxon>Agaricomycetidae</taxon>
        <taxon>Agaricales</taxon>
        <taxon>Marasmiineae</taxon>
        <taxon>Mycenaceae</taxon>
        <taxon>Mycena</taxon>
    </lineage>
</organism>
<dbReference type="InterPro" id="IPR012337">
    <property type="entry name" value="RNaseH-like_sf"/>
</dbReference>
<evidence type="ECO:0000313" key="3">
    <source>
        <dbReference type="Proteomes" id="UP000613580"/>
    </source>
</evidence>
<evidence type="ECO:0000259" key="1">
    <source>
        <dbReference type="Pfam" id="PF24764"/>
    </source>
</evidence>
<gene>
    <name evidence="2" type="ORF">HMN09_01412700</name>
</gene>
<proteinExistence type="predicted"/>
<comment type="caution">
    <text evidence="2">The sequence shown here is derived from an EMBL/GenBank/DDBJ whole genome shotgun (WGS) entry which is preliminary data.</text>
</comment>
<dbReference type="EMBL" id="JACAZE010000043">
    <property type="protein sequence ID" value="KAF7288225.1"/>
    <property type="molecule type" value="Genomic_DNA"/>
</dbReference>
<reference evidence="2" key="1">
    <citation type="submission" date="2020-05" db="EMBL/GenBank/DDBJ databases">
        <title>Mycena genomes resolve the evolution of fungal bioluminescence.</title>
        <authorList>
            <person name="Tsai I.J."/>
        </authorList>
    </citation>
    <scope>NUCLEOTIDE SEQUENCE</scope>
    <source>
        <strain evidence="2">110903Hualien_Pintung</strain>
    </source>
</reference>
<dbReference type="OrthoDB" id="3353107at2759"/>
<dbReference type="PANTHER" id="PTHR46791:SF5">
    <property type="entry name" value="CLR5 DOMAIN-CONTAINING PROTEIN-RELATED"/>
    <property type="match status" value="1"/>
</dbReference>
<protein>
    <submittedName>
        <fullName evidence="2">Integrase catalytic domain-containing protein</fullName>
    </submittedName>
</protein>
<dbReference type="PANTHER" id="PTHR46791">
    <property type="entry name" value="EXPRESSED PROTEIN"/>
    <property type="match status" value="1"/>
</dbReference>
<dbReference type="AlphaFoldDB" id="A0A8H6RX63"/>